<dbReference type="InterPro" id="IPR017900">
    <property type="entry name" value="4Fe4S_Fe_S_CS"/>
</dbReference>
<evidence type="ECO:0000313" key="9">
    <source>
        <dbReference type="EMBL" id="SHH31989.1"/>
    </source>
</evidence>
<gene>
    <name evidence="9" type="ORF">SAMN02744040_01584</name>
</gene>
<evidence type="ECO:0000256" key="2">
    <source>
        <dbReference type="ARBA" id="ARBA00022723"/>
    </source>
</evidence>
<feature type="domain" description="2Fe-2S ferredoxin-type" evidence="6">
    <location>
        <begin position="1"/>
        <end position="78"/>
    </location>
</feature>
<dbReference type="FunFam" id="3.10.20.740:FF:000003">
    <property type="entry name" value="Formate dehydrogenase subunit alpha"/>
    <property type="match status" value="1"/>
</dbReference>
<evidence type="ECO:0000259" key="7">
    <source>
        <dbReference type="PROSITE" id="PS51379"/>
    </source>
</evidence>
<keyword evidence="3" id="KW-0677">Repeat</keyword>
<dbReference type="SUPFAM" id="SSF53920">
    <property type="entry name" value="Fe-only hydrogenase"/>
    <property type="match status" value="1"/>
</dbReference>
<name>A0A1M5S0K7_9FIRM</name>
<dbReference type="FunFam" id="3.30.70.20:FF:000035">
    <property type="entry name" value="Iron hydrogenase 1"/>
    <property type="match status" value="1"/>
</dbReference>
<dbReference type="InterPro" id="IPR049830">
    <property type="entry name" value="HndD"/>
</dbReference>
<dbReference type="CDD" id="cd00207">
    <property type="entry name" value="fer2"/>
    <property type="match status" value="1"/>
</dbReference>
<dbReference type="Pfam" id="PF13510">
    <property type="entry name" value="Fer2_4"/>
    <property type="match status" value="1"/>
</dbReference>
<dbReference type="PANTHER" id="PTHR11615">
    <property type="entry name" value="NITRATE, FORMATE, IRON DEHYDROGENASE"/>
    <property type="match status" value="1"/>
</dbReference>
<dbReference type="SUPFAM" id="SSF54292">
    <property type="entry name" value="2Fe-2S ferredoxin-like"/>
    <property type="match status" value="1"/>
</dbReference>
<dbReference type="InterPro" id="IPR019574">
    <property type="entry name" value="NADH_UbQ_OxRdtase_Gsu_4Fe4S-bd"/>
</dbReference>
<evidence type="ECO:0000256" key="3">
    <source>
        <dbReference type="ARBA" id="ARBA00022737"/>
    </source>
</evidence>
<dbReference type="PROSITE" id="PS51379">
    <property type="entry name" value="4FE4S_FER_2"/>
    <property type="match status" value="2"/>
</dbReference>
<dbReference type="InterPro" id="IPR050340">
    <property type="entry name" value="Cytosolic_Fe-S_CAF"/>
</dbReference>
<dbReference type="STRING" id="1123350.SAMN02744040_01584"/>
<sequence length="581" mass="64272">MVNLTIDGKSVSVDEKSTILDACKKLGIDIPTLCYHPELKVEGNCNICCVKIEGKDDFVPSCSTLVEENLIVFTNTDEVKQKRKSILKELLSKHPNDCLTCEKASGDCELQNLCYILDVNRDEVPFKGEIRMDLIDCSSDSIVRDMNKCILCGRCISVCRDIQGIGIYEFNSEKNLVRTVGDKSLKETNCINCGQCVKVCPVGALYEKTQIHEALKALLDNNKHVVVQIAPAVKNTLGEEFGLAPGTDVTGKVVVSLRKLGADKVFNTDFSADVTIMEEGNEFISRLKEGKNLPLLTSCSPGWIKFVEHNYPELLKNVSSCKSPQQMFGALSKSYYAKKSGIDPKNIVSISIMPCTAKKFEANRPEMEVNGIRDVDIVLTTRELAKMIKIKNIPFLDLEDEDFDKFLGKGTGAARIFATSGGVMEAALRTVSYVLTDGEMDDIDYKSVRGLDGIKEAEIKINGTVVRVAVVNGALNTRKLLDKVVNGEVDYHFIEVMGCPGGCLGGGGAPIPDNKEIMEMRKEGLYNSDRNNEIRRSFENPEVKELYDEYLKNPGSHLAHKLLHTSYVDRSVKSNNKVMNC</sequence>
<evidence type="ECO:0000259" key="6">
    <source>
        <dbReference type="PROSITE" id="PS51085"/>
    </source>
</evidence>
<dbReference type="Gene3D" id="3.40.950.10">
    <property type="entry name" value="Fe-only Hydrogenase (Larger Subunit), Chain L, domain 3"/>
    <property type="match status" value="1"/>
</dbReference>
<dbReference type="PROSITE" id="PS00198">
    <property type="entry name" value="4FE4S_FER_1"/>
    <property type="match status" value="1"/>
</dbReference>
<protein>
    <submittedName>
        <fullName evidence="9">NAD(P)-dependent iron-only hydrogenase catalytic subunit</fullName>
    </submittedName>
</protein>
<dbReference type="OrthoDB" id="9798098at2"/>
<keyword evidence="1" id="KW-0004">4Fe-4S</keyword>
<dbReference type="SUPFAM" id="SSF54862">
    <property type="entry name" value="4Fe-4S ferredoxins"/>
    <property type="match status" value="1"/>
</dbReference>
<dbReference type="GO" id="GO:0008901">
    <property type="term" value="F:ferredoxin hydrogenase activity"/>
    <property type="evidence" value="ECO:0007669"/>
    <property type="project" value="InterPro"/>
</dbReference>
<feature type="domain" description="4Fe-4S His(Cys)3-ligated-type" evidence="8">
    <location>
        <begin position="78"/>
        <end position="118"/>
    </location>
</feature>
<dbReference type="Pfam" id="PF12838">
    <property type="entry name" value="Fer4_7"/>
    <property type="match status" value="1"/>
</dbReference>
<evidence type="ECO:0000313" key="10">
    <source>
        <dbReference type="Proteomes" id="UP000242520"/>
    </source>
</evidence>
<dbReference type="Gene3D" id="3.30.70.20">
    <property type="match status" value="1"/>
</dbReference>
<dbReference type="RefSeq" id="WP_072725385.1">
    <property type="nucleotide sequence ID" value="NZ_FQXH01000016.1"/>
</dbReference>
<dbReference type="EMBL" id="FQXH01000016">
    <property type="protein sequence ID" value="SHH31989.1"/>
    <property type="molecule type" value="Genomic_DNA"/>
</dbReference>
<dbReference type="Pfam" id="PF10588">
    <property type="entry name" value="NADH-G_4Fe-4S_3"/>
    <property type="match status" value="1"/>
</dbReference>
<reference evidence="10" key="1">
    <citation type="submission" date="2016-11" db="EMBL/GenBank/DDBJ databases">
        <authorList>
            <person name="Varghese N."/>
            <person name="Submissions S."/>
        </authorList>
    </citation>
    <scope>NUCLEOTIDE SEQUENCE [LARGE SCALE GENOMIC DNA]</scope>
    <source>
        <strain evidence="10">DSM 15285</strain>
    </source>
</reference>
<feature type="domain" description="4Fe-4S ferredoxin-type" evidence="7">
    <location>
        <begin position="181"/>
        <end position="210"/>
    </location>
</feature>
<proteinExistence type="predicted"/>
<evidence type="ECO:0000259" key="8">
    <source>
        <dbReference type="PROSITE" id="PS51839"/>
    </source>
</evidence>
<dbReference type="SMART" id="SM00902">
    <property type="entry name" value="Fe_hyd_SSU"/>
    <property type="match status" value="1"/>
</dbReference>
<dbReference type="InterPro" id="IPR009016">
    <property type="entry name" value="Fe_hydrogenase"/>
</dbReference>
<keyword evidence="2" id="KW-0479">Metal-binding</keyword>
<dbReference type="InterPro" id="IPR004108">
    <property type="entry name" value="Fe_hydrogenase_lsu_C"/>
</dbReference>
<dbReference type="GO" id="GO:0051539">
    <property type="term" value="F:4 iron, 4 sulfur cluster binding"/>
    <property type="evidence" value="ECO:0007669"/>
    <property type="project" value="UniProtKB-KW"/>
</dbReference>
<dbReference type="PROSITE" id="PS51085">
    <property type="entry name" value="2FE2S_FER_2"/>
    <property type="match status" value="1"/>
</dbReference>
<keyword evidence="5" id="KW-0411">Iron-sulfur</keyword>
<dbReference type="Pfam" id="PF02906">
    <property type="entry name" value="Fe_hyd_lg_C"/>
    <property type="match status" value="1"/>
</dbReference>
<evidence type="ECO:0000256" key="1">
    <source>
        <dbReference type="ARBA" id="ARBA00022485"/>
    </source>
</evidence>
<dbReference type="InterPro" id="IPR036010">
    <property type="entry name" value="2Fe-2S_ferredoxin-like_sf"/>
</dbReference>
<dbReference type="InterPro" id="IPR013352">
    <property type="entry name" value="Fe_hydrogenase_subset"/>
</dbReference>
<accession>A0A1M5S0K7</accession>
<dbReference type="InterPro" id="IPR001041">
    <property type="entry name" value="2Fe-2S_ferredoxin-type"/>
</dbReference>
<dbReference type="Gene3D" id="3.10.20.740">
    <property type="match status" value="1"/>
</dbReference>
<dbReference type="NCBIfam" id="NF040763">
    <property type="entry name" value="FeFe_hydrog_A6"/>
    <property type="match status" value="1"/>
</dbReference>
<keyword evidence="10" id="KW-1185">Reference proteome</keyword>
<dbReference type="AlphaFoldDB" id="A0A1M5S0K7"/>
<dbReference type="InterPro" id="IPR017896">
    <property type="entry name" value="4Fe4S_Fe-S-bd"/>
</dbReference>
<dbReference type="GO" id="GO:0005506">
    <property type="term" value="F:iron ion binding"/>
    <property type="evidence" value="ECO:0007669"/>
    <property type="project" value="InterPro"/>
</dbReference>
<organism evidence="9 10">
    <name type="scientific">Tepidibacter thalassicus DSM 15285</name>
    <dbReference type="NCBI Taxonomy" id="1123350"/>
    <lineage>
        <taxon>Bacteria</taxon>
        <taxon>Bacillati</taxon>
        <taxon>Bacillota</taxon>
        <taxon>Clostridia</taxon>
        <taxon>Peptostreptococcales</taxon>
        <taxon>Peptostreptococcaceae</taxon>
        <taxon>Tepidibacter</taxon>
    </lineage>
</organism>
<keyword evidence="4" id="KW-0408">Iron</keyword>
<dbReference type="NCBIfam" id="TIGR02512">
    <property type="entry name" value="FeFe_hydrog_A"/>
    <property type="match status" value="1"/>
</dbReference>
<dbReference type="InterPro" id="IPR003149">
    <property type="entry name" value="Fe_hydrogenase_ssu"/>
</dbReference>
<evidence type="ECO:0000256" key="4">
    <source>
        <dbReference type="ARBA" id="ARBA00023004"/>
    </source>
</evidence>
<dbReference type="Proteomes" id="UP000242520">
    <property type="component" value="Unassembled WGS sequence"/>
</dbReference>
<evidence type="ECO:0000256" key="5">
    <source>
        <dbReference type="ARBA" id="ARBA00023014"/>
    </source>
</evidence>
<dbReference type="InterPro" id="IPR036991">
    <property type="entry name" value="Fe_hydrogenase_ssu_sf"/>
</dbReference>
<dbReference type="Pfam" id="PF02256">
    <property type="entry name" value="Fe_hyd_SSU"/>
    <property type="match status" value="1"/>
</dbReference>
<dbReference type="PROSITE" id="PS51839">
    <property type="entry name" value="4FE4S_HC3"/>
    <property type="match status" value="1"/>
</dbReference>
<dbReference type="Gene3D" id="4.10.260.20">
    <property type="entry name" value="Iron hydrogenase, small subunit"/>
    <property type="match status" value="1"/>
</dbReference>
<feature type="domain" description="4Fe-4S ferredoxin-type" evidence="7">
    <location>
        <begin position="140"/>
        <end position="170"/>
    </location>
</feature>
<dbReference type="Gene3D" id="3.40.50.1780">
    <property type="match status" value="1"/>
</dbReference>
<dbReference type="SMART" id="SM00929">
    <property type="entry name" value="NADH-G_4Fe-4S_3"/>
    <property type="match status" value="1"/>
</dbReference>